<dbReference type="EMBL" id="JBBWWR010000003">
    <property type="protein sequence ID" value="KAK8969234.1"/>
    <property type="molecule type" value="Genomic_DNA"/>
</dbReference>
<evidence type="ECO:0000313" key="2">
    <source>
        <dbReference type="EMBL" id="KAK8969234.1"/>
    </source>
</evidence>
<protein>
    <submittedName>
        <fullName evidence="2">Uncharacterized protein</fullName>
    </submittedName>
</protein>
<gene>
    <name evidence="2" type="ORF">KSP40_PGU006079</name>
</gene>
<comment type="caution">
    <text evidence="2">The sequence shown here is derived from an EMBL/GenBank/DDBJ whole genome shotgun (WGS) entry which is preliminary data.</text>
</comment>
<feature type="compositionally biased region" description="Low complexity" evidence="1">
    <location>
        <begin position="77"/>
        <end position="90"/>
    </location>
</feature>
<name>A0ABR2MZW3_9ASPA</name>
<evidence type="ECO:0000256" key="1">
    <source>
        <dbReference type="SAM" id="MobiDB-lite"/>
    </source>
</evidence>
<feature type="region of interest" description="Disordered" evidence="1">
    <location>
        <begin position="34"/>
        <end position="107"/>
    </location>
</feature>
<reference evidence="2 3" key="1">
    <citation type="journal article" date="2022" name="Nat. Plants">
        <title>Genomes of leafy and leafless Platanthera orchids illuminate the evolution of mycoheterotrophy.</title>
        <authorList>
            <person name="Li M.H."/>
            <person name="Liu K.W."/>
            <person name="Li Z."/>
            <person name="Lu H.C."/>
            <person name="Ye Q.L."/>
            <person name="Zhang D."/>
            <person name="Wang J.Y."/>
            <person name="Li Y.F."/>
            <person name="Zhong Z.M."/>
            <person name="Liu X."/>
            <person name="Yu X."/>
            <person name="Liu D.K."/>
            <person name="Tu X.D."/>
            <person name="Liu B."/>
            <person name="Hao Y."/>
            <person name="Liao X.Y."/>
            <person name="Jiang Y.T."/>
            <person name="Sun W.H."/>
            <person name="Chen J."/>
            <person name="Chen Y.Q."/>
            <person name="Ai Y."/>
            <person name="Zhai J.W."/>
            <person name="Wu S.S."/>
            <person name="Zhou Z."/>
            <person name="Hsiao Y.Y."/>
            <person name="Wu W.L."/>
            <person name="Chen Y.Y."/>
            <person name="Lin Y.F."/>
            <person name="Hsu J.L."/>
            <person name="Li C.Y."/>
            <person name="Wang Z.W."/>
            <person name="Zhao X."/>
            <person name="Zhong W.Y."/>
            <person name="Ma X.K."/>
            <person name="Ma L."/>
            <person name="Huang J."/>
            <person name="Chen G.Z."/>
            <person name="Huang M.Z."/>
            <person name="Huang L."/>
            <person name="Peng D.H."/>
            <person name="Luo Y.B."/>
            <person name="Zou S.Q."/>
            <person name="Chen S.P."/>
            <person name="Lan S."/>
            <person name="Tsai W.C."/>
            <person name="Van de Peer Y."/>
            <person name="Liu Z.J."/>
        </authorList>
    </citation>
    <scope>NUCLEOTIDE SEQUENCE [LARGE SCALE GENOMIC DNA]</scope>
    <source>
        <strain evidence="2">Lor288</strain>
    </source>
</reference>
<accession>A0ABR2MZW3</accession>
<proteinExistence type="predicted"/>
<organism evidence="2 3">
    <name type="scientific">Platanthera guangdongensis</name>
    <dbReference type="NCBI Taxonomy" id="2320717"/>
    <lineage>
        <taxon>Eukaryota</taxon>
        <taxon>Viridiplantae</taxon>
        <taxon>Streptophyta</taxon>
        <taxon>Embryophyta</taxon>
        <taxon>Tracheophyta</taxon>
        <taxon>Spermatophyta</taxon>
        <taxon>Magnoliopsida</taxon>
        <taxon>Liliopsida</taxon>
        <taxon>Asparagales</taxon>
        <taxon>Orchidaceae</taxon>
        <taxon>Orchidoideae</taxon>
        <taxon>Orchideae</taxon>
        <taxon>Orchidinae</taxon>
        <taxon>Platanthera</taxon>
    </lineage>
</organism>
<sequence>MGPARLGKTQQPIKKMFVFLPTFGIAGVSSSVKKQRDETLRKCSSSSRLGGNRARFAKAFQKERTRSLTGTRKEQLSGPRSSARSFSSIPSSPPPIRSAAHAIPMSL</sequence>
<evidence type="ECO:0000313" key="3">
    <source>
        <dbReference type="Proteomes" id="UP001412067"/>
    </source>
</evidence>
<dbReference type="Proteomes" id="UP001412067">
    <property type="component" value="Unassembled WGS sequence"/>
</dbReference>
<feature type="compositionally biased region" description="Low complexity" evidence="1">
    <location>
        <begin position="97"/>
        <end position="107"/>
    </location>
</feature>
<keyword evidence="3" id="KW-1185">Reference proteome</keyword>
<feature type="compositionally biased region" description="Basic and acidic residues" evidence="1">
    <location>
        <begin position="60"/>
        <end position="75"/>
    </location>
</feature>